<reference evidence="3" key="1">
    <citation type="journal article" date="2021" name="Proc. Natl. Acad. Sci. U.S.A.">
        <title>A Catalog of Tens of Thousands of Viruses from Human Metagenomes Reveals Hidden Associations with Chronic Diseases.</title>
        <authorList>
            <person name="Tisza M.J."/>
            <person name="Buck C.B."/>
        </authorList>
    </citation>
    <scope>NUCLEOTIDE SEQUENCE</scope>
    <source>
        <strain evidence="3">Ctu3532</strain>
    </source>
</reference>
<evidence type="ECO:0000256" key="2">
    <source>
        <dbReference type="SAM" id="Phobius"/>
    </source>
</evidence>
<protein>
    <submittedName>
        <fullName evidence="3">Holin protein</fullName>
    </submittedName>
</protein>
<keyword evidence="2" id="KW-0812">Transmembrane</keyword>
<dbReference type="EMBL" id="BK032830">
    <property type="protein sequence ID" value="DAF62921.1"/>
    <property type="molecule type" value="Genomic_DNA"/>
</dbReference>
<keyword evidence="2" id="KW-0472">Membrane</keyword>
<proteinExistence type="predicted"/>
<organism evidence="3">
    <name type="scientific">Caudovirales sp. ctu3532</name>
    <dbReference type="NCBI Taxonomy" id="2827639"/>
    <lineage>
        <taxon>Viruses</taxon>
        <taxon>Duplodnaviria</taxon>
        <taxon>Heunggongvirae</taxon>
        <taxon>Uroviricota</taxon>
        <taxon>Caudoviricetes</taxon>
    </lineage>
</organism>
<accession>A0A8S5TI54</accession>
<evidence type="ECO:0000256" key="1">
    <source>
        <dbReference type="SAM" id="Coils"/>
    </source>
</evidence>
<feature type="transmembrane region" description="Helical" evidence="2">
    <location>
        <begin position="6"/>
        <end position="27"/>
    </location>
</feature>
<keyword evidence="2" id="KW-1133">Transmembrane helix</keyword>
<sequence length="140" mass="15363">MNFGEILTAAVLAIAGGAAGAAVINGINDRWKFRASRKAEKEDRAEEKADKTHELAETLAELRDQLRTLKKSDSAQSEALKVILLDRILWLGKGYIEKGEITYDDRKRFHAMHKCYHSGLGGNGDADLVVSGVDALPLKK</sequence>
<feature type="coiled-coil region" evidence="1">
    <location>
        <begin position="45"/>
        <end position="72"/>
    </location>
</feature>
<keyword evidence="1" id="KW-0175">Coiled coil</keyword>
<evidence type="ECO:0000313" key="3">
    <source>
        <dbReference type="EMBL" id="DAF62921.1"/>
    </source>
</evidence>
<name>A0A8S5TI54_9CAUD</name>